<evidence type="ECO:0000256" key="4">
    <source>
        <dbReference type="ARBA" id="ARBA00022723"/>
    </source>
</evidence>
<evidence type="ECO:0000313" key="10">
    <source>
        <dbReference type="EMBL" id="OGC40394.1"/>
    </source>
</evidence>
<dbReference type="Pfam" id="PF08532">
    <property type="entry name" value="Glyco_hydro_42M"/>
    <property type="match status" value="1"/>
</dbReference>
<dbReference type="InterPro" id="IPR029062">
    <property type="entry name" value="Class_I_gatase-like"/>
</dbReference>
<dbReference type="Gene3D" id="3.20.20.80">
    <property type="entry name" value="Glycosidases"/>
    <property type="match status" value="1"/>
</dbReference>
<dbReference type="InterPro" id="IPR017853">
    <property type="entry name" value="GH"/>
</dbReference>
<comment type="similarity">
    <text evidence="2">Belongs to the glycosyl hydrolase 42 family.</text>
</comment>
<accession>A0A1F4U614</accession>
<dbReference type="PANTHER" id="PTHR36447:SF2">
    <property type="entry name" value="BETA-GALACTOSIDASE YESZ"/>
    <property type="match status" value="1"/>
</dbReference>
<evidence type="ECO:0000256" key="3">
    <source>
        <dbReference type="ARBA" id="ARBA00012756"/>
    </source>
</evidence>
<dbReference type="SUPFAM" id="SSF52317">
    <property type="entry name" value="Class I glutamine amidotransferase-like"/>
    <property type="match status" value="1"/>
</dbReference>
<evidence type="ECO:0000259" key="8">
    <source>
        <dbReference type="Pfam" id="PF02449"/>
    </source>
</evidence>
<gene>
    <name evidence="10" type="ORF">A2438_03925</name>
</gene>
<dbReference type="AlphaFoldDB" id="A0A1F4U614"/>
<protein>
    <recommendedName>
        <fullName evidence="3">beta-galactosidase</fullName>
        <ecNumber evidence="3">3.2.1.23</ecNumber>
    </recommendedName>
</protein>
<dbReference type="EC" id="3.2.1.23" evidence="3"/>
<dbReference type="EMBL" id="MEUJ01000004">
    <property type="protein sequence ID" value="OGC40394.1"/>
    <property type="molecule type" value="Genomic_DNA"/>
</dbReference>
<sequence>MRFGITFYPDQWSESYWNEAFAKIKEIGFDLVRFNEMGWAQTEPQEGKFDFSLLDKALNLCKKHKLKVILGTGAAQAPQWLIKKYPEILPVANDGQIHPEYGPRPNFCRDNKIYQKYALRLTEKIAARYAKHPAIDMWQIDNEPAYPPLDLSDNKDWCHCEATKKAFVAWAKNKYKNIKALNEAWGTEFWSGNFNNFEEISTPKVGMWNGGNPHIYLDWYRFKSEQLSGWLKLLKKTIRKYDNKHKVGTNSFTNIPNRIPDHEILSEEMDWFGWDIYPTATQNTDESLAQIADYWRSICERNGCEFIVGELQAGPTVRWGDPALVNPEDIKKWVKIIGERGATTIIFHNLRPPLYGCETGGYGLLDNDGKETERSRAVREIIKEIGKSGDQQIGERMGIFYSKSSEIETFQEEGWQRGAPNGWYSGRGELGLLFGLNSLAGAYKLVYPNRADFIFEKQLEEEVPNCKVLLLANPYLLSEKQFENIKKFVNQGGILVSDSRLRLKDERGHLLPYPGAKDWVKFLYIATEIITAKVGLAKLRAKPEGFRDLVDTDAGILAKYNDGFPAIIEKNIGKGKVIYSTFSLFSSLRNWENKNLLEFVKSRI</sequence>
<evidence type="ECO:0000256" key="6">
    <source>
        <dbReference type="ARBA" id="ARBA00022833"/>
    </source>
</evidence>
<dbReference type="CDD" id="cd03143">
    <property type="entry name" value="A4_beta-galactosidase_middle_domain"/>
    <property type="match status" value="1"/>
</dbReference>
<feature type="domain" description="Glycoside hydrolase family 42 N-terminal" evidence="8">
    <location>
        <begin position="7"/>
        <end position="386"/>
    </location>
</feature>
<dbReference type="Pfam" id="PF02449">
    <property type="entry name" value="Glyco_hydro_42"/>
    <property type="match status" value="1"/>
</dbReference>
<dbReference type="InterPro" id="IPR013738">
    <property type="entry name" value="Beta_galactosidase_Trimer"/>
</dbReference>
<dbReference type="GO" id="GO:0004565">
    <property type="term" value="F:beta-galactosidase activity"/>
    <property type="evidence" value="ECO:0007669"/>
    <property type="project" value="UniProtKB-EC"/>
</dbReference>
<dbReference type="PANTHER" id="PTHR36447">
    <property type="entry name" value="BETA-GALACTOSIDASE GANA"/>
    <property type="match status" value="1"/>
</dbReference>
<organism evidence="10 11">
    <name type="scientific">candidate division WOR-1 bacterium RIFOXYC2_FULL_46_14</name>
    <dbReference type="NCBI Taxonomy" id="1802587"/>
    <lineage>
        <taxon>Bacteria</taxon>
        <taxon>Bacillati</taxon>
        <taxon>Saganbacteria</taxon>
    </lineage>
</organism>
<dbReference type="SUPFAM" id="SSF51445">
    <property type="entry name" value="(Trans)glycosidases"/>
    <property type="match status" value="1"/>
</dbReference>
<proteinExistence type="inferred from homology"/>
<dbReference type="GO" id="GO:0009341">
    <property type="term" value="C:beta-galactosidase complex"/>
    <property type="evidence" value="ECO:0007669"/>
    <property type="project" value="InterPro"/>
</dbReference>
<name>A0A1F4U614_UNCSA</name>
<dbReference type="GO" id="GO:0046872">
    <property type="term" value="F:metal ion binding"/>
    <property type="evidence" value="ECO:0007669"/>
    <property type="project" value="UniProtKB-KW"/>
</dbReference>
<keyword evidence="5" id="KW-0378">Hydrolase</keyword>
<evidence type="ECO:0000256" key="7">
    <source>
        <dbReference type="ARBA" id="ARBA00023295"/>
    </source>
</evidence>
<evidence type="ECO:0000259" key="9">
    <source>
        <dbReference type="Pfam" id="PF08532"/>
    </source>
</evidence>
<dbReference type="Gene3D" id="3.40.50.880">
    <property type="match status" value="1"/>
</dbReference>
<evidence type="ECO:0000256" key="2">
    <source>
        <dbReference type="ARBA" id="ARBA00005940"/>
    </source>
</evidence>
<evidence type="ECO:0000313" key="11">
    <source>
        <dbReference type="Proteomes" id="UP000179242"/>
    </source>
</evidence>
<reference evidence="10 11" key="1">
    <citation type="journal article" date="2016" name="Nat. Commun.">
        <title>Thousands of microbial genomes shed light on interconnected biogeochemical processes in an aquifer system.</title>
        <authorList>
            <person name="Anantharaman K."/>
            <person name="Brown C.T."/>
            <person name="Hug L.A."/>
            <person name="Sharon I."/>
            <person name="Castelle C.J."/>
            <person name="Probst A.J."/>
            <person name="Thomas B.C."/>
            <person name="Singh A."/>
            <person name="Wilkins M.J."/>
            <person name="Karaoz U."/>
            <person name="Brodie E.L."/>
            <person name="Williams K.H."/>
            <person name="Hubbard S.S."/>
            <person name="Banfield J.F."/>
        </authorList>
    </citation>
    <scope>NUCLEOTIDE SEQUENCE [LARGE SCALE GENOMIC DNA]</scope>
</reference>
<evidence type="ECO:0000256" key="5">
    <source>
        <dbReference type="ARBA" id="ARBA00022801"/>
    </source>
</evidence>
<feature type="domain" description="Beta-galactosidase trimerisation" evidence="9">
    <location>
        <begin position="460"/>
        <end position="583"/>
    </location>
</feature>
<dbReference type="InterPro" id="IPR003476">
    <property type="entry name" value="Glyco_hydro_42"/>
</dbReference>
<evidence type="ECO:0000256" key="1">
    <source>
        <dbReference type="ARBA" id="ARBA00001412"/>
    </source>
</evidence>
<dbReference type="Proteomes" id="UP000179242">
    <property type="component" value="Unassembled WGS sequence"/>
</dbReference>
<keyword evidence="6" id="KW-0862">Zinc</keyword>
<dbReference type="InterPro" id="IPR013529">
    <property type="entry name" value="Glyco_hydro_42_N"/>
</dbReference>
<comment type="caution">
    <text evidence="10">The sequence shown here is derived from an EMBL/GenBank/DDBJ whole genome shotgun (WGS) entry which is preliminary data.</text>
</comment>
<keyword evidence="4" id="KW-0479">Metal-binding</keyword>
<dbReference type="GO" id="GO:0005975">
    <property type="term" value="P:carbohydrate metabolic process"/>
    <property type="evidence" value="ECO:0007669"/>
    <property type="project" value="InterPro"/>
</dbReference>
<keyword evidence="7" id="KW-0326">Glycosidase</keyword>
<comment type="catalytic activity">
    <reaction evidence="1">
        <text>Hydrolysis of terminal non-reducing beta-D-galactose residues in beta-D-galactosides.</text>
        <dbReference type="EC" id="3.2.1.23"/>
    </reaction>
</comment>